<sequence length="327" mass="35914">MDNQPVSDYEFASIRAAAGLLTRYEAEQILNCSVTNNVPSLKVLLAELGTKHGTTTGVLLLRARDKEGRNAVHYAAIGHCVKILEYLLDHGHFPNQPALRVALFHTTTTGNGENTAHYAIRQHCPPSFFDAIISAGTSAILEIPTADGFSPLHCAAIEDAAELITHMVATYDLDPCHAFTARTDDTNNGNNIDKAHLCVPVEGDTPLHLAARYNSAAAFEALDKLGVNVFTVLNSEGEAAIDVAAKANATAVIAYLDQPPPMAKDVDVDDDAPLSEIESVVETEEDILRMYACERKEDVPNGIWKAWREDQKKWRRKHCQKVWDWDD</sequence>
<protein>
    <submittedName>
        <fullName evidence="4">Ankyrin repeat-containing domain protein</fullName>
    </submittedName>
</protein>
<proteinExistence type="predicted"/>
<gene>
    <name evidence="4" type="ORF">C8A00DRAFT_14210</name>
</gene>
<dbReference type="Proteomes" id="UP001302745">
    <property type="component" value="Unassembled WGS sequence"/>
</dbReference>
<dbReference type="PROSITE" id="PS50297">
    <property type="entry name" value="ANK_REP_REGION"/>
    <property type="match status" value="1"/>
</dbReference>
<dbReference type="Pfam" id="PF00023">
    <property type="entry name" value="Ank"/>
    <property type="match status" value="2"/>
</dbReference>
<dbReference type="Gene3D" id="1.25.40.20">
    <property type="entry name" value="Ankyrin repeat-containing domain"/>
    <property type="match status" value="2"/>
</dbReference>
<evidence type="ECO:0000313" key="4">
    <source>
        <dbReference type="EMBL" id="KAK4154693.1"/>
    </source>
</evidence>
<dbReference type="SUPFAM" id="SSF48403">
    <property type="entry name" value="Ankyrin repeat"/>
    <property type="match status" value="1"/>
</dbReference>
<keyword evidence="2 3" id="KW-0040">ANK repeat</keyword>
<keyword evidence="5" id="KW-1185">Reference proteome</keyword>
<accession>A0AAN6VN94</accession>
<evidence type="ECO:0000256" key="2">
    <source>
        <dbReference type="ARBA" id="ARBA00023043"/>
    </source>
</evidence>
<dbReference type="EMBL" id="MU856905">
    <property type="protein sequence ID" value="KAK4154693.1"/>
    <property type="molecule type" value="Genomic_DNA"/>
</dbReference>
<evidence type="ECO:0000313" key="5">
    <source>
        <dbReference type="Proteomes" id="UP001302745"/>
    </source>
</evidence>
<comment type="caution">
    <text evidence="4">The sequence shown here is derived from an EMBL/GenBank/DDBJ whole genome shotgun (WGS) entry which is preliminary data.</text>
</comment>
<keyword evidence="1" id="KW-0677">Repeat</keyword>
<reference evidence="4" key="2">
    <citation type="submission" date="2023-05" db="EMBL/GenBank/DDBJ databases">
        <authorList>
            <consortium name="Lawrence Berkeley National Laboratory"/>
            <person name="Steindorff A."/>
            <person name="Hensen N."/>
            <person name="Bonometti L."/>
            <person name="Westerberg I."/>
            <person name="Brannstrom I.O."/>
            <person name="Guillou S."/>
            <person name="Cros-Aarteil S."/>
            <person name="Calhoun S."/>
            <person name="Haridas S."/>
            <person name="Kuo A."/>
            <person name="Mondo S."/>
            <person name="Pangilinan J."/>
            <person name="Riley R."/>
            <person name="Labutti K."/>
            <person name="Andreopoulos B."/>
            <person name="Lipzen A."/>
            <person name="Chen C."/>
            <person name="Yanf M."/>
            <person name="Daum C."/>
            <person name="Ng V."/>
            <person name="Clum A."/>
            <person name="Ohm R."/>
            <person name="Martin F."/>
            <person name="Silar P."/>
            <person name="Natvig D."/>
            <person name="Lalanne C."/>
            <person name="Gautier V."/>
            <person name="Ament-Velasquez S.L."/>
            <person name="Kruys A."/>
            <person name="Hutchinson M.I."/>
            <person name="Powell A.J."/>
            <person name="Barry K."/>
            <person name="Miller A.N."/>
            <person name="Grigoriev I.V."/>
            <person name="Debuchy R."/>
            <person name="Gladieux P."/>
            <person name="Thoren M.H."/>
            <person name="Johannesson H."/>
        </authorList>
    </citation>
    <scope>NUCLEOTIDE SEQUENCE</scope>
    <source>
        <strain evidence="4">CBS 538.74</strain>
    </source>
</reference>
<evidence type="ECO:0000256" key="1">
    <source>
        <dbReference type="ARBA" id="ARBA00022737"/>
    </source>
</evidence>
<feature type="repeat" description="ANK" evidence="3">
    <location>
        <begin position="202"/>
        <end position="234"/>
    </location>
</feature>
<organism evidence="4 5">
    <name type="scientific">Chaetomidium leptoderma</name>
    <dbReference type="NCBI Taxonomy" id="669021"/>
    <lineage>
        <taxon>Eukaryota</taxon>
        <taxon>Fungi</taxon>
        <taxon>Dikarya</taxon>
        <taxon>Ascomycota</taxon>
        <taxon>Pezizomycotina</taxon>
        <taxon>Sordariomycetes</taxon>
        <taxon>Sordariomycetidae</taxon>
        <taxon>Sordariales</taxon>
        <taxon>Chaetomiaceae</taxon>
        <taxon>Chaetomidium</taxon>
    </lineage>
</organism>
<dbReference type="InterPro" id="IPR036770">
    <property type="entry name" value="Ankyrin_rpt-contain_sf"/>
</dbReference>
<reference evidence="4" key="1">
    <citation type="journal article" date="2023" name="Mol. Phylogenet. Evol.">
        <title>Genome-scale phylogeny and comparative genomics of the fungal order Sordariales.</title>
        <authorList>
            <person name="Hensen N."/>
            <person name="Bonometti L."/>
            <person name="Westerberg I."/>
            <person name="Brannstrom I.O."/>
            <person name="Guillou S."/>
            <person name="Cros-Aarteil S."/>
            <person name="Calhoun S."/>
            <person name="Haridas S."/>
            <person name="Kuo A."/>
            <person name="Mondo S."/>
            <person name="Pangilinan J."/>
            <person name="Riley R."/>
            <person name="LaButti K."/>
            <person name="Andreopoulos B."/>
            <person name="Lipzen A."/>
            <person name="Chen C."/>
            <person name="Yan M."/>
            <person name="Daum C."/>
            <person name="Ng V."/>
            <person name="Clum A."/>
            <person name="Steindorff A."/>
            <person name="Ohm R.A."/>
            <person name="Martin F."/>
            <person name="Silar P."/>
            <person name="Natvig D.O."/>
            <person name="Lalanne C."/>
            <person name="Gautier V."/>
            <person name="Ament-Velasquez S.L."/>
            <person name="Kruys A."/>
            <person name="Hutchinson M.I."/>
            <person name="Powell A.J."/>
            <person name="Barry K."/>
            <person name="Miller A.N."/>
            <person name="Grigoriev I.V."/>
            <person name="Debuchy R."/>
            <person name="Gladieux P."/>
            <person name="Hiltunen Thoren M."/>
            <person name="Johannesson H."/>
        </authorList>
    </citation>
    <scope>NUCLEOTIDE SEQUENCE</scope>
    <source>
        <strain evidence="4">CBS 538.74</strain>
    </source>
</reference>
<evidence type="ECO:0000256" key="3">
    <source>
        <dbReference type="PROSITE-ProRule" id="PRU00023"/>
    </source>
</evidence>
<dbReference type="SMART" id="SM00248">
    <property type="entry name" value="ANK"/>
    <property type="match status" value="3"/>
</dbReference>
<dbReference type="PANTHER" id="PTHR24198">
    <property type="entry name" value="ANKYRIN REPEAT AND PROTEIN KINASE DOMAIN-CONTAINING PROTEIN"/>
    <property type="match status" value="1"/>
</dbReference>
<dbReference type="AlphaFoldDB" id="A0AAN6VN94"/>
<dbReference type="InterPro" id="IPR002110">
    <property type="entry name" value="Ankyrin_rpt"/>
</dbReference>
<name>A0AAN6VN94_9PEZI</name>
<dbReference type="PROSITE" id="PS50088">
    <property type="entry name" value="ANK_REPEAT"/>
    <property type="match status" value="1"/>
</dbReference>
<dbReference type="PANTHER" id="PTHR24198:SF165">
    <property type="entry name" value="ANKYRIN REPEAT-CONTAINING PROTEIN-RELATED"/>
    <property type="match status" value="1"/>
</dbReference>